<dbReference type="InterPro" id="IPR009374">
    <property type="entry name" value="eIF3k"/>
</dbReference>
<dbReference type="InterPro" id="IPR036388">
    <property type="entry name" value="WH-like_DNA-bd_sf"/>
</dbReference>
<organism evidence="6 7">
    <name type="scientific">Saitozyma podzolica</name>
    <dbReference type="NCBI Taxonomy" id="1890683"/>
    <lineage>
        <taxon>Eukaryota</taxon>
        <taxon>Fungi</taxon>
        <taxon>Dikarya</taxon>
        <taxon>Basidiomycota</taxon>
        <taxon>Agaricomycotina</taxon>
        <taxon>Tremellomycetes</taxon>
        <taxon>Tremellales</taxon>
        <taxon>Trimorphomycetaceae</taxon>
        <taxon>Saitozyma</taxon>
    </lineage>
</organism>
<accession>A0A427YDV8</accession>
<evidence type="ECO:0000256" key="1">
    <source>
        <dbReference type="ARBA" id="ARBA00022490"/>
    </source>
</evidence>
<dbReference type="Proteomes" id="UP000279259">
    <property type="component" value="Unassembled WGS sequence"/>
</dbReference>
<dbReference type="GO" id="GO:0043022">
    <property type="term" value="F:ribosome binding"/>
    <property type="evidence" value="ECO:0007669"/>
    <property type="project" value="InterPro"/>
</dbReference>
<keyword evidence="7" id="KW-1185">Reference proteome</keyword>
<sequence length="293" mass="32715">MPDLSNAVPTKDLKEWHTPSSRTEVIHELIHGVAHCDHSWFWGFNTSWWAPMPTGLSTVLGSEADVSVNADSADRYNPSNLSWMEEYLQSQVRDGEYDLFANLAILKLYQFNPQLSNPEAIINILLKALSATVHGPDFNLCLAVLREPSAILHDIDSDEQSLVAVMPFLQKLHELVRTCQFTKFWSEWNGGSEAAQILRESYAPQHAHLVDSFRVLFATSIASCFSRVRLAQLARWLDLPESEVSQWCAGVQWSVEGDVAVVPKNGDNDVKAGVVKEHVELSQLTKLVAAAAY</sequence>
<keyword evidence="1 4" id="KW-0963">Cytoplasm</keyword>
<evidence type="ECO:0000256" key="2">
    <source>
        <dbReference type="ARBA" id="ARBA00022540"/>
    </source>
</evidence>
<dbReference type="Gene3D" id="1.25.40.250">
    <property type="entry name" value="ARM repeat, domain 1"/>
    <property type="match status" value="1"/>
</dbReference>
<dbReference type="OrthoDB" id="337745at2759"/>
<comment type="similarity">
    <text evidence="4">Belongs to the eIF-3 subunit K family.</text>
</comment>
<dbReference type="AlphaFoldDB" id="A0A427YDV8"/>
<evidence type="ECO:0000256" key="4">
    <source>
        <dbReference type="HAMAP-Rule" id="MF_03010"/>
    </source>
</evidence>
<proteinExistence type="inferred from homology"/>
<dbReference type="InterPro" id="IPR000717">
    <property type="entry name" value="PCI_dom"/>
</dbReference>
<reference evidence="6 7" key="1">
    <citation type="submission" date="2018-11" db="EMBL/GenBank/DDBJ databases">
        <title>Genome sequence of Saitozyma podzolica DSM 27192.</title>
        <authorList>
            <person name="Aliyu H."/>
            <person name="Gorte O."/>
            <person name="Ochsenreither K."/>
        </authorList>
    </citation>
    <scope>NUCLEOTIDE SEQUENCE [LARGE SCALE GENOMIC DNA]</scope>
    <source>
        <strain evidence="6 7">DSM 27192</strain>
    </source>
</reference>
<dbReference type="GO" id="GO:0005852">
    <property type="term" value="C:eukaryotic translation initiation factor 3 complex"/>
    <property type="evidence" value="ECO:0007669"/>
    <property type="project" value="UniProtKB-UniRule"/>
</dbReference>
<dbReference type="PANTHER" id="PTHR13022">
    <property type="entry name" value="EUKARYOTIC TRANSLATION INITIATION FACTOR 3 SUBUNIT 11"/>
    <property type="match status" value="1"/>
</dbReference>
<protein>
    <recommendedName>
        <fullName evidence="4">Eukaryotic translation initiation factor 3 subunit K</fullName>
        <shortName evidence="4">eIF3k</shortName>
    </recommendedName>
    <alternativeName>
        <fullName evidence="4">eIF-3 p25</fullName>
    </alternativeName>
</protein>
<dbReference type="GO" id="GO:0006446">
    <property type="term" value="P:regulation of translational initiation"/>
    <property type="evidence" value="ECO:0007669"/>
    <property type="project" value="InterPro"/>
</dbReference>
<evidence type="ECO:0000256" key="3">
    <source>
        <dbReference type="ARBA" id="ARBA00022917"/>
    </source>
</evidence>
<dbReference type="PANTHER" id="PTHR13022:SF0">
    <property type="entry name" value="EUKARYOTIC TRANSLATION INITIATION FACTOR 3 SUBUNIT K"/>
    <property type="match status" value="1"/>
</dbReference>
<feature type="domain" description="PCI" evidence="5">
    <location>
        <begin position="97"/>
        <end position="278"/>
    </location>
</feature>
<evidence type="ECO:0000313" key="7">
    <source>
        <dbReference type="Proteomes" id="UP000279259"/>
    </source>
</evidence>
<dbReference type="GO" id="GO:0003723">
    <property type="term" value="F:RNA binding"/>
    <property type="evidence" value="ECO:0007669"/>
    <property type="project" value="UniProtKB-UniRule"/>
</dbReference>
<dbReference type="InterPro" id="IPR016020">
    <property type="entry name" value="Transl_init_fac_sub12_N_euk"/>
</dbReference>
<dbReference type="Pfam" id="PF10075">
    <property type="entry name" value="CSN8_PSD8_EIF3K"/>
    <property type="match status" value="1"/>
</dbReference>
<keyword evidence="2 4" id="KW-0396">Initiation factor</keyword>
<evidence type="ECO:0000259" key="5">
    <source>
        <dbReference type="PROSITE" id="PS50250"/>
    </source>
</evidence>
<dbReference type="GO" id="GO:0016282">
    <property type="term" value="C:eukaryotic 43S preinitiation complex"/>
    <property type="evidence" value="ECO:0007669"/>
    <property type="project" value="UniProtKB-UniRule"/>
</dbReference>
<keyword evidence="3 4" id="KW-0648">Protein biosynthesis</keyword>
<dbReference type="InterPro" id="IPR016024">
    <property type="entry name" value="ARM-type_fold"/>
</dbReference>
<dbReference type="GO" id="GO:0003743">
    <property type="term" value="F:translation initiation factor activity"/>
    <property type="evidence" value="ECO:0007669"/>
    <property type="project" value="UniProtKB-UniRule"/>
</dbReference>
<dbReference type="SUPFAM" id="SSF48371">
    <property type="entry name" value="ARM repeat"/>
    <property type="match status" value="1"/>
</dbReference>
<evidence type="ECO:0000313" key="6">
    <source>
        <dbReference type="EMBL" id="RSH89339.1"/>
    </source>
</evidence>
<dbReference type="InterPro" id="IPR033464">
    <property type="entry name" value="CSN8_PSD8_EIF3K"/>
</dbReference>
<dbReference type="InterPro" id="IPR036390">
    <property type="entry name" value="WH_DNA-bd_sf"/>
</dbReference>
<dbReference type="PROSITE" id="PS50250">
    <property type="entry name" value="PCI"/>
    <property type="match status" value="1"/>
</dbReference>
<dbReference type="HAMAP" id="MF_03010">
    <property type="entry name" value="eIF3k"/>
    <property type="match status" value="1"/>
</dbReference>
<dbReference type="GO" id="GO:0033290">
    <property type="term" value="C:eukaryotic 48S preinitiation complex"/>
    <property type="evidence" value="ECO:0007669"/>
    <property type="project" value="UniProtKB-UniRule"/>
</dbReference>
<comment type="function">
    <text evidence="4">Component of the eukaryotic translation initiation factor 3 (eIF-3) complex, which is involved in protein synthesis of a specialized repertoire of mRNAs and, together with other initiation factors, stimulates binding of mRNA and methionyl-tRNAi to the 40S ribosome. The eIF-3 complex specifically targets and initiates translation of a subset of mRNAs involved in cell proliferation.</text>
</comment>
<name>A0A427YDV8_9TREE</name>
<dbReference type="GO" id="GO:0001732">
    <property type="term" value="P:formation of cytoplasmic translation initiation complex"/>
    <property type="evidence" value="ECO:0007669"/>
    <property type="project" value="UniProtKB-UniRule"/>
</dbReference>
<comment type="subunit">
    <text evidence="4">Component of the eukaryotic translation initiation factor 3 (eIF-3) complex.</text>
</comment>
<comment type="caution">
    <text evidence="6">The sequence shown here is derived from an EMBL/GenBank/DDBJ whole genome shotgun (WGS) entry which is preliminary data.</text>
</comment>
<dbReference type="Gene3D" id="1.10.10.10">
    <property type="entry name" value="Winged helix-like DNA-binding domain superfamily/Winged helix DNA-binding domain"/>
    <property type="match status" value="1"/>
</dbReference>
<dbReference type="SUPFAM" id="SSF46785">
    <property type="entry name" value="Winged helix' DNA-binding domain"/>
    <property type="match status" value="1"/>
</dbReference>
<dbReference type="STRING" id="1890683.A0A427YDV8"/>
<comment type="subcellular location">
    <subcellularLocation>
        <location evidence="4">Cytoplasm</location>
    </subcellularLocation>
</comment>
<dbReference type="EMBL" id="RSCD01000014">
    <property type="protein sequence ID" value="RSH89339.1"/>
    <property type="molecule type" value="Genomic_DNA"/>
</dbReference>
<gene>
    <name evidence="6" type="ORF">EHS25_002451</name>
</gene>